<dbReference type="Proteomes" id="UP001430455">
    <property type="component" value="Unassembled WGS sequence"/>
</dbReference>
<feature type="transmembrane region" description="Helical" evidence="1">
    <location>
        <begin position="434"/>
        <end position="452"/>
    </location>
</feature>
<reference evidence="2 3" key="1">
    <citation type="submission" date="2021-06" db="EMBL/GenBank/DDBJ databases">
        <title>Halomicroarcula sp. a new haloarchaeum isolated from saline soil.</title>
        <authorList>
            <person name="Duran-Viseras A."/>
            <person name="Sanchez-Porro C."/>
            <person name="Ventosa A."/>
        </authorList>
    </citation>
    <scope>NUCLEOTIDE SEQUENCE [LARGE SCALE GENOMIC DNA]</scope>
    <source>
        <strain evidence="2 3">F27</strain>
    </source>
</reference>
<keyword evidence="3" id="KW-1185">Reference proteome</keyword>
<dbReference type="InterPro" id="IPR011042">
    <property type="entry name" value="6-blade_b-propeller_TolB-like"/>
</dbReference>
<name>A0AAW4PDT2_9EURY</name>
<evidence type="ECO:0008006" key="4">
    <source>
        <dbReference type="Google" id="ProtNLM"/>
    </source>
</evidence>
<organism evidence="2 3">
    <name type="scientific">Haloarcula nitratireducens</name>
    <dbReference type="NCBI Taxonomy" id="2487749"/>
    <lineage>
        <taxon>Archaea</taxon>
        <taxon>Methanobacteriati</taxon>
        <taxon>Methanobacteriota</taxon>
        <taxon>Stenosarchaea group</taxon>
        <taxon>Halobacteria</taxon>
        <taxon>Halobacteriales</taxon>
        <taxon>Haloarculaceae</taxon>
        <taxon>Haloarcula</taxon>
    </lineage>
</organism>
<evidence type="ECO:0000313" key="3">
    <source>
        <dbReference type="Proteomes" id="UP001430455"/>
    </source>
</evidence>
<sequence length="456" mass="49042">MERARRGVALVAVSLLLFSSTLVVGAVTAPDLGVGGERIDAGPADANASANAIGSANVTGTLVGSHGGGPGWHGKGSVYLIRDGAIAWQEGSADSYFDVTRLPNGTVMAGFMHSGYETGCAPYDAPCTKTGFRIIDPHAAGGPTVLSEYAFPVRTGKNSETHDVERLEPGVFLLSDMEHERIFVLEDGEITWQWNASRFYDAPPDATRHDWLHINDVDAISDTRYLVSVRNSNQLLVVERGEGVVEVVNEDRGTDDEACRGGGKQLLDFDDDGEVRCGDPGVMDHQHNPQWLGPGAILVADSGNDRVVELHKRGDRWVPVWSLESAGGMDLDWPRDADRLDNGNTLVTDTLNKRVFEVTQNGTVVWSTGTPSNSPIPYEAERLPEGERAGATAYEASGDGVHTVDNDIPGLSLALLGLRAVVPQTPFWFVETHLAVSLASLVGVVVGGVDWFRHRR</sequence>
<keyword evidence="1" id="KW-0812">Transmembrane</keyword>
<evidence type="ECO:0000256" key="1">
    <source>
        <dbReference type="SAM" id="Phobius"/>
    </source>
</evidence>
<dbReference type="AlphaFoldDB" id="A0AAW4PDT2"/>
<keyword evidence="1" id="KW-0472">Membrane</keyword>
<dbReference type="EMBL" id="RKLT01000003">
    <property type="protein sequence ID" value="MBX0295610.1"/>
    <property type="molecule type" value="Genomic_DNA"/>
</dbReference>
<dbReference type="SUPFAM" id="SSF101898">
    <property type="entry name" value="NHL repeat"/>
    <property type="match status" value="1"/>
</dbReference>
<gene>
    <name evidence="2" type="ORF">EGH23_12040</name>
</gene>
<evidence type="ECO:0000313" key="2">
    <source>
        <dbReference type="EMBL" id="MBX0295610.1"/>
    </source>
</evidence>
<proteinExistence type="predicted"/>
<comment type="caution">
    <text evidence="2">The sequence shown here is derived from an EMBL/GenBank/DDBJ whole genome shotgun (WGS) entry which is preliminary data.</text>
</comment>
<protein>
    <recommendedName>
        <fullName evidence="4">Arylsulfotransferase (ASST)</fullName>
    </recommendedName>
</protein>
<dbReference type="Gene3D" id="2.120.10.30">
    <property type="entry name" value="TolB, C-terminal domain"/>
    <property type="match status" value="1"/>
</dbReference>
<accession>A0AAW4PDT2</accession>
<keyword evidence="1" id="KW-1133">Transmembrane helix</keyword>
<dbReference type="RefSeq" id="WP_220580236.1">
    <property type="nucleotide sequence ID" value="NZ_RKLT01000003.1"/>
</dbReference>